<dbReference type="RefSeq" id="XP_025379501.1">
    <property type="nucleotide sequence ID" value="XM_025525762.1"/>
</dbReference>
<organism evidence="1 2">
    <name type="scientific">Acaromyces ingoldii</name>
    <dbReference type="NCBI Taxonomy" id="215250"/>
    <lineage>
        <taxon>Eukaryota</taxon>
        <taxon>Fungi</taxon>
        <taxon>Dikarya</taxon>
        <taxon>Basidiomycota</taxon>
        <taxon>Ustilaginomycotina</taxon>
        <taxon>Exobasidiomycetes</taxon>
        <taxon>Exobasidiales</taxon>
        <taxon>Cryptobasidiaceae</taxon>
        <taxon>Acaromyces</taxon>
    </lineage>
</organism>
<dbReference type="InterPro" id="IPR042099">
    <property type="entry name" value="ANL_N_sf"/>
</dbReference>
<dbReference type="OrthoDB" id="4138492at2759"/>
<gene>
    <name evidence="1" type="ORF">FA10DRAFT_89658</name>
</gene>
<evidence type="ECO:0000313" key="1">
    <source>
        <dbReference type="EMBL" id="PWN92303.1"/>
    </source>
</evidence>
<dbReference type="InParanoid" id="A0A316YW82"/>
<proteinExistence type="predicted"/>
<protein>
    <recommendedName>
        <fullName evidence="3">AMP-dependent synthetase/ligase domain-containing protein</fullName>
    </recommendedName>
</protein>
<dbReference type="EMBL" id="KZ819635">
    <property type="protein sequence ID" value="PWN92303.1"/>
    <property type="molecule type" value="Genomic_DNA"/>
</dbReference>
<dbReference type="Proteomes" id="UP000245768">
    <property type="component" value="Unassembled WGS sequence"/>
</dbReference>
<evidence type="ECO:0008006" key="3">
    <source>
        <dbReference type="Google" id="ProtNLM"/>
    </source>
</evidence>
<dbReference type="GeneID" id="37047678"/>
<evidence type="ECO:0000313" key="2">
    <source>
        <dbReference type="Proteomes" id="UP000245768"/>
    </source>
</evidence>
<reference evidence="1 2" key="1">
    <citation type="journal article" date="2018" name="Mol. Biol. Evol.">
        <title>Broad Genomic Sampling Reveals a Smut Pathogenic Ancestry of the Fungal Clade Ustilaginomycotina.</title>
        <authorList>
            <person name="Kijpornyongpan T."/>
            <person name="Mondo S.J."/>
            <person name="Barry K."/>
            <person name="Sandor L."/>
            <person name="Lee J."/>
            <person name="Lipzen A."/>
            <person name="Pangilinan J."/>
            <person name="LaButti K."/>
            <person name="Hainaut M."/>
            <person name="Henrissat B."/>
            <person name="Grigoriev I.V."/>
            <person name="Spatafora J.W."/>
            <person name="Aime M.C."/>
        </authorList>
    </citation>
    <scope>NUCLEOTIDE SEQUENCE [LARGE SCALE GENOMIC DNA]</scope>
    <source>
        <strain evidence="1 2">MCA 4198</strain>
    </source>
</reference>
<dbReference type="PANTHER" id="PTHR41814:SF1">
    <property type="entry name" value="CELLULASE"/>
    <property type="match status" value="1"/>
</dbReference>
<keyword evidence="2" id="KW-1185">Reference proteome</keyword>
<sequence>MAVSLVVDDTSLVLLLAIIVLLSASIWISRAYQPLIHPLILSRQADVSQVRHKGQSAIYRNANAPVGFELAARPRRGINDVRDIVQQGIASQHWSFDAPRRLYGQTRSNADFVRESTSFGQGLAALAGLASTSNLCLAVCVERDSLQSLEAVLSGCLQDVQGQRYIPIVVAPAYASHDEAPSNLPASSSATALSAIFTTRSALERALDLALVDPSTIVVVPGADDVVEARKLTNNSVVAFADVLAAAAAAAATHSSKQGEHMDKDTSGEQDSVQSIYWTGKMAGWIEVTHSSLLSGLTAQLGFYPADAIPTFHSHVFVEQPSSLDDPASLRLGAASTPAGLALALVTLYTGASLTVGLLTSSLSDRSPLASEQVLQAKPDMIYASPTGASALAAVLSKATRRSSLSRAAIHAKLAALRHGALSNDGLGDRLVFAKSREQAGCSQLKSLIIVGEGPVVPQALLDNLRLQLGCPVMQSYLPLGHLLVHGSHITAGVRPQDPLNRVAALTAPIATTHALDLQAFASDDRHRPLPAHSGPPSVALEVKLVETAKAKSLRVVSDVGSSNAAGTHAGQAQDPVGEIFVRGPCLTGHTDASSWCATGDVGTFRSNGTLVVLRNIAASEMVDVPAFSAKQSPAKRAARTTPHALTTLMTALCLFLSCVGTVAALAPSSRSLHAKRDGASPNDTLVDTAIMGMLSSQRASWEHGVAQTALLEMRAGQWSVFAGGDNGAPYRPGQLRPQAAGLSPLIVSMSYNSVRAQDRLGKLCARVTGDENATEGSALDPASCGDGVLMAAFASGEISETTAAAQGFWISAASNMLDYLLYNAPKAPNGAISHRSTGVVYWSGEFW</sequence>
<name>A0A316YW82_9BASI</name>
<dbReference type="PANTHER" id="PTHR41814">
    <property type="entry name" value="EXPRESSED PROTEIN"/>
    <property type="match status" value="1"/>
</dbReference>
<accession>A0A316YW82</accession>
<dbReference type="Gene3D" id="3.40.50.12780">
    <property type="entry name" value="N-terminal domain of ligase-like"/>
    <property type="match status" value="1"/>
</dbReference>
<dbReference type="STRING" id="215250.A0A316YW82"/>
<dbReference type="AlphaFoldDB" id="A0A316YW82"/>